<dbReference type="Proteomes" id="UP001281410">
    <property type="component" value="Unassembled WGS sequence"/>
</dbReference>
<dbReference type="AlphaFoldDB" id="A0AAE0AF91"/>
<dbReference type="Pfam" id="PF14111">
    <property type="entry name" value="DUF4283"/>
    <property type="match status" value="1"/>
</dbReference>
<reference evidence="3" key="1">
    <citation type="journal article" date="2023" name="Plant J.">
        <title>Genome sequences and population genomics provide insights into the demographic history, inbreeding, and mutation load of two 'living fossil' tree species of Dipteronia.</title>
        <authorList>
            <person name="Feng Y."/>
            <person name="Comes H.P."/>
            <person name="Chen J."/>
            <person name="Zhu S."/>
            <person name="Lu R."/>
            <person name="Zhang X."/>
            <person name="Li P."/>
            <person name="Qiu J."/>
            <person name="Olsen K.M."/>
            <person name="Qiu Y."/>
        </authorList>
    </citation>
    <scope>NUCLEOTIDE SEQUENCE</scope>
    <source>
        <strain evidence="3">NBL</strain>
    </source>
</reference>
<keyword evidence="1" id="KW-0862">Zinc</keyword>
<dbReference type="InterPro" id="IPR025558">
    <property type="entry name" value="DUF4283"/>
</dbReference>
<dbReference type="InterPro" id="IPR001878">
    <property type="entry name" value="Znf_CCHC"/>
</dbReference>
<dbReference type="EMBL" id="JANJYJ010000005">
    <property type="protein sequence ID" value="KAK3212448.1"/>
    <property type="molecule type" value="Genomic_DNA"/>
</dbReference>
<dbReference type="InterPro" id="IPR025836">
    <property type="entry name" value="Zn_knuckle_CX2CX4HX4C"/>
</dbReference>
<keyword evidence="1" id="KW-0863">Zinc-finger</keyword>
<feature type="domain" description="CCHC-type" evidence="2">
    <location>
        <begin position="177"/>
        <end position="190"/>
    </location>
</feature>
<dbReference type="PANTHER" id="PTHR31286:SF167">
    <property type="entry name" value="OS09G0268800 PROTEIN"/>
    <property type="match status" value="1"/>
</dbReference>
<dbReference type="PANTHER" id="PTHR31286">
    <property type="entry name" value="GLYCINE-RICH CELL WALL STRUCTURAL PROTEIN 1.8-LIKE"/>
    <property type="match status" value="1"/>
</dbReference>
<protein>
    <recommendedName>
        <fullName evidence="2">CCHC-type domain-containing protein</fullName>
    </recommendedName>
</protein>
<dbReference type="GO" id="GO:0008270">
    <property type="term" value="F:zinc ion binding"/>
    <property type="evidence" value="ECO:0007669"/>
    <property type="project" value="UniProtKB-KW"/>
</dbReference>
<dbReference type="GO" id="GO:0003676">
    <property type="term" value="F:nucleic acid binding"/>
    <property type="evidence" value="ECO:0007669"/>
    <property type="project" value="InterPro"/>
</dbReference>
<dbReference type="Pfam" id="PF14392">
    <property type="entry name" value="zf-CCHC_4"/>
    <property type="match status" value="1"/>
</dbReference>
<accession>A0AAE0AF91</accession>
<dbReference type="PROSITE" id="PS50158">
    <property type="entry name" value="ZF_CCHC"/>
    <property type="match status" value="1"/>
</dbReference>
<keyword evidence="1" id="KW-0479">Metal-binding</keyword>
<name>A0AAE0AF91_9ROSI</name>
<keyword evidence="4" id="KW-1185">Reference proteome</keyword>
<evidence type="ECO:0000256" key="1">
    <source>
        <dbReference type="PROSITE-ProRule" id="PRU00047"/>
    </source>
</evidence>
<evidence type="ECO:0000313" key="3">
    <source>
        <dbReference type="EMBL" id="KAK3212448.1"/>
    </source>
</evidence>
<dbReference type="InterPro" id="IPR040256">
    <property type="entry name" value="At4g02000-like"/>
</dbReference>
<sequence length="238" mass="27154">MHRMSLCVVGKVLSNKKVNREAFMRVIRRIWQVDDGLDIESVTANMFTFHFRDEDDMSRVISGSPWSFDDALIALERPSGKGTVESLGFNWADFWVQIHQVPLLCMSNDIRWFLGGMIGDVMNVDGGAAGDCVGKFMRVRVSIDIKKSLKRWLRVDVLGDGSETVMVLRYERLPNHCFKCGMVNHVTNECANKEPLPVVNGVEKPPFGLWLRAAGTFRKTHHRQRTETFFHSAQPRNN</sequence>
<comment type="caution">
    <text evidence="3">The sequence shown here is derived from an EMBL/GenBank/DDBJ whole genome shotgun (WGS) entry which is preliminary data.</text>
</comment>
<organism evidence="3 4">
    <name type="scientific">Dipteronia sinensis</name>
    <dbReference type="NCBI Taxonomy" id="43782"/>
    <lineage>
        <taxon>Eukaryota</taxon>
        <taxon>Viridiplantae</taxon>
        <taxon>Streptophyta</taxon>
        <taxon>Embryophyta</taxon>
        <taxon>Tracheophyta</taxon>
        <taxon>Spermatophyta</taxon>
        <taxon>Magnoliopsida</taxon>
        <taxon>eudicotyledons</taxon>
        <taxon>Gunneridae</taxon>
        <taxon>Pentapetalae</taxon>
        <taxon>rosids</taxon>
        <taxon>malvids</taxon>
        <taxon>Sapindales</taxon>
        <taxon>Sapindaceae</taxon>
        <taxon>Hippocastanoideae</taxon>
        <taxon>Acereae</taxon>
        <taxon>Dipteronia</taxon>
    </lineage>
</organism>
<gene>
    <name evidence="3" type="ORF">Dsin_017154</name>
</gene>
<evidence type="ECO:0000313" key="4">
    <source>
        <dbReference type="Proteomes" id="UP001281410"/>
    </source>
</evidence>
<proteinExistence type="predicted"/>
<evidence type="ECO:0000259" key="2">
    <source>
        <dbReference type="PROSITE" id="PS50158"/>
    </source>
</evidence>